<reference evidence="9" key="1">
    <citation type="submission" date="2016-10" db="EMBL/GenBank/DDBJ databases">
        <authorList>
            <person name="Varghese N."/>
            <person name="Submissions S."/>
        </authorList>
    </citation>
    <scope>NUCLEOTIDE SEQUENCE [LARGE SCALE GENOMIC DNA]</scope>
    <source>
        <strain evidence="9">R-53102</strain>
    </source>
</reference>
<dbReference type="SMART" id="SM00535">
    <property type="entry name" value="RIBOc"/>
    <property type="match status" value="1"/>
</dbReference>
<accession>A0A1I1TJ03</accession>
<dbReference type="Pfam" id="PF00636">
    <property type="entry name" value="Ribonuclease_3"/>
    <property type="match status" value="1"/>
</dbReference>
<dbReference type="PANTHER" id="PTHR34276">
    <property type="entry name" value="MINI-RIBONUCLEASE 3"/>
    <property type="match status" value="1"/>
</dbReference>
<dbReference type="Proteomes" id="UP000199599">
    <property type="component" value="Unassembled WGS sequence"/>
</dbReference>
<dbReference type="HAMAP" id="MF_01468">
    <property type="entry name" value="RNase_Mini_III"/>
    <property type="match status" value="1"/>
</dbReference>
<dbReference type="GO" id="GO:0004525">
    <property type="term" value="F:ribonuclease III activity"/>
    <property type="evidence" value="ECO:0007669"/>
    <property type="project" value="InterPro"/>
</dbReference>
<dbReference type="STRING" id="1505723.SAMN04487792_1408"/>
<evidence type="ECO:0000313" key="10">
    <source>
        <dbReference type="Proteomes" id="UP000283380"/>
    </source>
</evidence>
<comment type="cofactor">
    <cofactor evidence="5">
        <name>Mg(2+)</name>
        <dbReference type="ChEBI" id="CHEBI:18420"/>
    </cofactor>
</comment>
<proteinExistence type="inferred from homology"/>
<keyword evidence="4 5" id="KW-0378">Hydrolase</keyword>
<feature type="active site" evidence="5">
    <location>
        <position position="26"/>
    </location>
</feature>
<evidence type="ECO:0000313" key="9">
    <source>
        <dbReference type="Proteomes" id="UP000199599"/>
    </source>
</evidence>
<evidence type="ECO:0000256" key="2">
    <source>
        <dbReference type="ARBA" id="ARBA00022722"/>
    </source>
</evidence>
<evidence type="ECO:0000256" key="5">
    <source>
        <dbReference type="HAMAP-Rule" id="MF_01468"/>
    </source>
</evidence>
<evidence type="ECO:0000256" key="1">
    <source>
        <dbReference type="ARBA" id="ARBA00022552"/>
    </source>
</evidence>
<dbReference type="SUPFAM" id="SSF69065">
    <property type="entry name" value="RNase III domain-like"/>
    <property type="match status" value="1"/>
</dbReference>
<comment type="subunit">
    <text evidence="5">Homodimer.</text>
</comment>
<comment type="subcellular location">
    <subcellularLocation>
        <location evidence="5">Cytoplasm</location>
    </subcellularLocation>
</comment>
<dbReference type="PANTHER" id="PTHR34276:SF1">
    <property type="entry name" value="MINI-RIBONUCLEASE 3"/>
    <property type="match status" value="1"/>
</dbReference>
<name>A0A1I1TJ03_9LACO</name>
<feature type="domain" description="RNase III" evidence="6">
    <location>
        <begin position="5"/>
        <end position="129"/>
    </location>
</feature>
<comment type="function">
    <text evidence="5">Involved in correct processing of both the 5' and 3' ends of 23S rRNA precursor. Processes 30S rRNA precursor transcript even in absence of ribonuclease 3 (Rnc); Rnc processes 30S rRNA into smaller rRNA precursors.</text>
</comment>
<evidence type="ECO:0000313" key="7">
    <source>
        <dbReference type="EMBL" id="RHW51426.1"/>
    </source>
</evidence>
<gene>
    <name evidence="5" type="primary">mrnC</name>
    <name evidence="7" type="ORF">DS834_04685</name>
    <name evidence="8" type="ORF">SAMN04487792_1408</name>
</gene>
<keyword evidence="5" id="KW-0460">Magnesium</keyword>
<keyword evidence="1 5" id="KW-0698">rRNA processing</keyword>
<keyword evidence="2 5" id="KW-0540">Nuclease</keyword>
<dbReference type="InterPro" id="IPR000999">
    <property type="entry name" value="RNase_III_dom"/>
</dbReference>
<keyword evidence="5" id="KW-0699">rRNA-binding</keyword>
<evidence type="ECO:0000313" key="8">
    <source>
        <dbReference type="EMBL" id="SFD57128.1"/>
    </source>
</evidence>
<keyword evidence="3 5" id="KW-0255">Endonuclease</keyword>
<reference evidence="7 10" key="3">
    <citation type="submission" date="2018-07" db="EMBL/GenBank/DDBJ databases">
        <title>Genome sequences of six Lactobacillus spp. isolated from bumble bee guts.</title>
        <authorList>
            <person name="Motta E.V.S."/>
            <person name="Moran N.A."/>
        </authorList>
    </citation>
    <scope>NUCLEOTIDE SEQUENCE [LARGE SCALE GENOMIC DNA]</scope>
    <source>
        <strain evidence="7 10">BI-4G</strain>
    </source>
</reference>
<evidence type="ECO:0000259" key="6">
    <source>
        <dbReference type="SMART" id="SM00535"/>
    </source>
</evidence>
<sequence>MIKKNLIEQKINPDTLNGQTLAYLGDAVYEIAIREHLIKCQIVKPQVLQRQATYYVSAKAQAALITKLQNDNLLTQAEIATFKRGRNAKAHTKAKNTSLATYQLSTGFEAVWGYLKLLDKNERIHELTKWCIETVENGGIDNYEFE</sequence>
<keyword evidence="5" id="KW-0694">RNA-binding</keyword>
<dbReference type="InterPro" id="IPR036389">
    <property type="entry name" value="RNase_III_sf"/>
</dbReference>
<keyword evidence="5" id="KW-0690">Ribosome biogenesis</keyword>
<dbReference type="EMBL" id="FOMN01000009">
    <property type="protein sequence ID" value="SFD57128.1"/>
    <property type="molecule type" value="Genomic_DNA"/>
</dbReference>
<dbReference type="Proteomes" id="UP000283380">
    <property type="component" value="Unassembled WGS sequence"/>
</dbReference>
<keyword evidence="5" id="KW-0963">Cytoplasm</keyword>
<comment type="similarity">
    <text evidence="5">Belongs to the MrnC RNase family.</text>
</comment>
<dbReference type="Gene3D" id="1.10.1520.10">
    <property type="entry name" value="Ribonuclease III domain"/>
    <property type="match status" value="1"/>
</dbReference>
<evidence type="ECO:0000256" key="4">
    <source>
        <dbReference type="ARBA" id="ARBA00022801"/>
    </source>
</evidence>
<keyword evidence="10" id="KW-1185">Reference proteome</keyword>
<dbReference type="GO" id="GO:0006364">
    <property type="term" value="P:rRNA processing"/>
    <property type="evidence" value="ECO:0007669"/>
    <property type="project" value="UniProtKB-UniRule"/>
</dbReference>
<dbReference type="AlphaFoldDB" id="A0A1I1TJ03"/>
<protein>
    <recommendedName>
        <fullName evidence="5">Mini-ribonuclease 3</fullName>
        <shortName evidence="5">Mini-3</shortName>
        <shortName evidence="5">Mini-RNase 3</shortName>
        <ecNumber evidence="5">3.1.26.-</ecNumber>
    </recommendedName>
    <alternativeName>
        <fullName evidence="5">Mini-RNase III</fullName>
        <shortName evidence="5">Mini-III</shortName>
    </alternativeName>
</protein>
<dbReference type="PIRSF" id="PIRSF005520">
    <property type="entry name" value="UCP005520"/>
    <property type="match status" value="1"/>
</dbReference>
<reference evidence="8" key="2">
    <citation type="submission" date="2016-10" db="EMBL/GenBank/DDBJ databases">
        <authorList>
            <person name="de Groot N.N."/>
        </authorList>
    </citation>
    <scope>NUCLEOTIDE SEQUENCE [LARGE SCALE GENOMIC DNA]</scope>
    <source>
        <strain evidence="8">R-53102</strain>
    </source>
</reference>
<dbReference type="GO" id="GO:0005737">
    <property type="term" value="C:cytoplasm"/>
    <property type="evidence" value="ECO:0007669"/>
    <property type="project" value="UniProtKB-SubCell"/>
</dbReference>
<dbReference type="EMBL" id="QOCU01000005">
    <property type="protein sequence ID" value="RHW51426.1"/>
    <property type="molecule type" value="Genomic_DNA"/>
</dbReference>
<dbReference type="RefSeq" id="WP_090093799.1">
    <property type="nucleotide sequence ID" value="NZ_CBCRVU010000002.1"/>
</dbReference>
<dbReference type="GO" id="GO:0019843">
    <property type="term" value="F:rRNA binding"/>
    <property type="evidence" value="ECO:0007669"/>
    <property type="project" value="UniProtKB-UniRule"/>
</dbReference>
<organism evidence="8 9">
    <name type="scientific">Lactobacillus bombicola</name>
    <dbReference type="NCBI Taxonomy" id="1505723"/>
    <lineage>
        <taxon>Bacteria</taxon>
        <taxon>Bacillati</taxon>
        <taxon>Bacillota</taxon>
        <taxon>Bacilli</taxon>
        <taxon>Lactobacillales</taxon>
        <taxon>Lactobacillaceae</taxon>
        <taxon>Lactobacillus</taxon>
    </lineage>
</organism>
<evidence type="ECO:0000256" key="3">
    <source>
        <dbReference type="ARBA" id="ARBA00022759"/>
    </source>
</evidence>
<dbReference type="EC" id="3.1.26.-" evidence="5"/>
<dbReference type="InterPro" id="IPR008226">
    <property type="entry name" value="Mini3_fam"/>
</dbReference>